<dbReference type="PANTHER" id="PTHR45833">
    <property type="entry name" value="METHIONINE SYNTHASE"/>
    <property type="match status" value="1"/>
</dbReference>
<accession>A0A9E2BG68</accession>
<dbReference type="AlphaFoldDB" id="A0A9E2BG68"/>
<organism evidence="5 6">
    <name type="scientific">Psychracetigena formicireducens</name>
    <dbReference type="NCBI Taxonomy" id="2986056"/>
    <lineage>
        <taxon>Bacteria</taxon>
        <taxon>Bacillati</taxon>
        <taxon>Candidatus Lithacetigenota</taxon>
        <taxon>Candidatus Psychracetigena</taxon>
    </lineage>
</organism>
<dbReference type="PROSITE" id="PS50972">
    <property type="entry name" value="PTERIN_BINDING"/>
    <property type="match status" value="1"/>
</dbReference>
<dbReference type="EMBL" id="QLTW01000039">
    <property type="protein sequence ID" value="MBT9145008.1"/>
    <property type="molecule type" value="Genomic_DNA"/>
</dbReference>
<gene>
    <name evidence="5" type="primary">acsE</name>
    <name evidence="5" type="ORF">DDT42_00872</name>
</gene>
<protein>
    <submittedName>
        <fullName evidence="5">5-methyltetrahydrofolate:corrinoid/iron-sulfur protein co-methyltransferase</fullName>
        <ecNumber evidence="5">2.1.1.258</ecNumber>
    </submittedName>
</protein>
<reference evidence="5 6" key="1">
    <citation type="journal article" date="2021" name="bioRxiv">
        <title>Unique metabolic strategies in Hadean analogues reveal hints for primordial physiology.</title>
        <authorList>
            <person name="Nobu M.K."/>
            <person name="Nakai R."/>
            <person name="Tamazawa S."/>
            <person name="Mori H."/>
            <person name="Toyoda A."/>
            <person name="Ijiri A."/>
            <person name="Suzuki S."/>
            <person name="Kurokawa K."/>
            <person name="Kamagata Y."/>
            <person name="Tamaki H."/>
        </authorList>
    </citation>
    <scope>NUCLEOTIDE SEQUENCE [LARGE SCALE GENOMIC DNA]</scope>
    <source>
        <strain evidence="5">BS525</strain>
    </source>
</reference>
<keyword evidence="3 5" id="KW-0808">Transferase</keyword>
<dbReference type="EC" id="2.1.1.258" evidence="5"/>
<dbReference type="GO" id="GO:0102036">
    <property type="term" value="F:methyltetrahydrofolate:corrinoid/iron-sulfur protein methyltransferase activity"/>
    <property type="evidence" value="ECO:0007669"/>
    <property type="project" value="UniProtKB-EC"/>
</dbReference>
<evidence type="ECO:0000313" key="6">
    <source>
        <dbReference type="Proteomes" id="UP000811545"/>
    </source>
</evidence>
<dbReference type="Proteomes" id="UP000811545">
    <property type="component" value="Unassembled WGS sequence"/>
</dbReference>
<dbReference type="SUPFAM" id="SSF51717">
    <property type="entry name" value="Dihydropteroate synthetase-like"/>
    <property type="match status" value="1"/>
</dbReference>
<keyword evidence="2 5" id="KW-0489">Methyltransferase</keyword>
<comment type="caution">
    <text evidence="5">The sequence shown here is derived from an EMBL/GenBank/DDBJ whole genome shotgun (WGS) entry which is preliminary data.</text>
</comment>
<feature type="domain" description="Pterin-binding" evidence="4">
    <location>
        <begin position="1"/>
        <end position="251"/>
    </location>
</feature>
<dbReference type="Pfam" id="PF00809">
    <property type="entry name" value="Pterin_bind"/>
    <property type="match status" value="1"/>
</dbReference>
<dbReference type="GO" id="GO:0032259">
    <property type="term" value="P:methylation"/>
    <property type="evidence" value="ECO:0007669"/>
    <property type="project" value="UniProtKB-KW"/>
</dbReference>
<dbReference type="GO" id="GO:0005829">
    <property type="term" value="C:cytosol"/>
    <property type="evidence" value="ECO:0007669"/>
    <property type="project" value="TreeGrafter"/>
</dbReference>
<name>A0A9E2BG68_PSYF1</name>
<evidence type="ECO:0000256" key="2">
    <source>
        <dbReference type="ARBA" id="ARBA00022603"/>
    </source>
</evidence>
<evidence type="ECO:0000256" key="1">
    <source>
        <dbReference type="ARBA" id="ARBA00010398"/>
    </source>
</evidence>
<comment type="similarity">
    <text evidence="1">Belongs to the vitamin-B12 dependent methionine synthase family.</text>
</comment>
<dbReference type="InterPro" id="IPR050554">
    <property type="entry name" value="Met_Synthase/Corrinoid"/>
</dbReference>
<dbReference type="InterPro" id="IPR000489">
    <property type="entry name" value="Pterin-binding_dom"/>
</dbReference>
<evidence type="ECO:0000256" key="3">
    <source>
        <dbReference type="ARBA" id="ARBA00022679"/>
    </source>
</evidence>
<evidence type="ECO:0000313" key="5">
    <source>
        <dbReference type="EMBL" id="MBT9145008.1"/>
    </source>
</evidence>
<sequence>MILIGENIHILSKVVSLSIKEKKAKPLQELVIRQAEAGVDYIDLNVGPARKDPESMRWLVEITQEVTDLPLSLDTTNPKTMEAGLTVCKVKPLINSASGKEESKQEMLPLAAKYNCDIIVSVLTDKGIPSDTNARAEAIMETITYANDIGIPNESIWVDPIMFPLCVDQVQISEFLEFIKLMPDIAPGAKSTLGLSNLSNGVPHHLRPILNQVYLVMLQRYNLYSSIVDSFDNALINLVKGKLPETVNLIYRAMDGDVDLSTLSQEERDIVKTVNVLTGKTLFSNSWLEI</sequence>
<dbReference type="InterPro" id="IPR011005">
    <property type="entry name" value="Dihydropteroate_synth-like_sf"/>
</dbReference>
<proteinExistence type="inferred from homology"/>
<evidence type="ECO:0000259" key="4">
    <source>
        <dbReference type="PROSITE" id="PS50972"/>
    </source>
</evidence>
<dbReference type="Gene3D" id="3.20.20.20">
    <property type="entry name" value="Dihydropteroate synthase-like"/>
    <property type="match status" value="1"/>
</dbReference>
<dbReference type="GO" id="GO:0008705">
    <property type="term" value="F:methionine synthase activity"/>
    <property type="evidence" value="ECO:0007669"/>
    <property type="project" value="TreeGrafter"/>
</dbReference>
<dbReference type="GO" id="GO:0042558">
    <property type="term" value="P:pteridine-containing compound metabolic process"/>
    <property type="evidence" value="ECO:0007669"/>
    <property type="project" value="InterPro"/>
</dbReference>